<evidence type="ECO:0000256" key="2">
    <source>
        <dbReference type="ARBA" id="ARBA00004611"/>
    </source>
</evidence>
<sequence length="354" mass="41433">MVFKSPAQSELIEYVLHILRNSFTKICESEALLYIIENENYTHIKNNKIKSQVLCHKRHVKDYYKTLRGKEQSLATKININSKYIISMSAKCNIKLASSNLICFKESLFLSYFKSLIAIIESRFLTTKDVNDVTKLFFQSKEKLKNFSIELCSLQSSLDEEKKIHTLKVNALNIIADNLSKNLVSKTDVSERKKTLVFEKSNKDINYHKMALEHQISILQTEVLETKHSVAKCCLNNFLQEASLRKRKFKTHNELITWIAKYDQEIISMEEEIDKIKVANIRQQSKVEKMTNRIGEVKEKYEAIMAERGKKLDAIRIKENNVRHFAAIKIQKIFRGHMTRINNKKMNQNFINFK</sequence>
<dbReference type="Proteomes" id="UP001652625">
    <property type="component" value="Chromosome 06"/>
</dbReference>
<evidence type="ECO:0000256" key="8">
    <source>
        <dbReference type="ARBA" id="ARBA00023212"/>
    </source>
</evidence>
<dbReference type="GeneID" id="105845524"/>
<keyword evidence="10" id="KW-0175">Coiled coil</keyword>
<evidence type="ECO:0000256" key="3">
    <source>
        <dbReference type="ARBA" id="ARBA00009071"/>
    </source>
</evidence>
<name>A0ABM4BYT9_HYDVU</name>
<keyword evidence="7" id="KW-0969">Cilium</keyword>
<keyword evidence="8" id="KW-0206">Cytoskeleton</keyword>
<organism evidence="11 12">
    <name type="scientific">Hydra vulgaris</name>
    <name type="common">Hydra</name>
    <name type="synonym">Hydra attenuata</name>
    <dbReference type="NCBI Taxonomy" id="6087"/>
    <lineage>
        <taxon>Eukaryota</taxon>
        <taxon>Metazoa</taxon>
        <taxon>Cnidaria</taxon>
        <taxon>Hydrozoa</taxon>
        <taxon>Hydroidolina</taxon>
        <taxon>Anthoathecata</taxon>
        <taxon>Aplanulata</taxon>
        <taxon>Hydridae</taxon>
        <taxon>Hydra</taxon>
    </lineage>
</organism>
<comment type="subcellular location">
    <subcellularLocation>
        <location evidence="2">Cytoplasm</location>
        <location evidence="2">Cytoskeleton</location>
        <location evidence="2">Flagellum axoneme</location>
    </subcellularLocation>
</comment>
<dbReference type="CDD" id="cd23767">
    <property type="entry name" value="IQCD"/>
    <property type="match status" value="1"/>
</dbReference>
<evidence type="ECO:0000313" key="11">
    <source>
        <dbReference type="Proteomes" id="UP001652625"/>
    </source>
</evidence>
<evidence type="ECO:0000313" key="12">
    <source>
        <dbReference type="RefSeq" id="XP_065654414.1"/>
    </source>
</evidence>
<evidence type="ECO:0000256" key="1">
    <source>
        <dbReference type="ARBA" id="ARBA00003029"/>
    </source>
</evidence>
<dbReference type="PANTHER" id="PTHR31598:SF1">
    <property type="entry name" value="DYNEIN REGULATORY COMPLEX PROTEIN 10"/>
    <property type="match status" value="1"/>
</dbReference>
<gene>
    <name evidence="12" type="primary">LOC105845524</name>
</gene>
<evidence type="ECO:0000256" key="6">
    <source>
        <dbReference type="ARBA" id="ARBA00022846"/>
    </source>
</evidence>
<evidence type="ECO:0000256" key="5">
    <source>
        <dbReference type="ARBA" id="ARBA00022490"/>
    </source>
</evidence>
<keyword evidence="5" id="KW-0963">Cytoplasm</keyword>
<comment type="function">
    <text evidence="1">Component of the nexin-dynein regulatory complex (N-DRC), a key regulator of ciliary/flagellar motility which maintains the alignment and integrity of the distal axoneme and regulates microtubule sliding in motile axonemes.</text>
</comment>
<evidence type="ECO:0000256" key="9">
    <source>
        <dbReference type="ARBA" id="ARBA00023273"/>
    </source>
</evidence>
<protein>
    <recommendedName>
        <fullName evidence="4">Dynein regulatory complex protein 10</fullName>
    </recommendedName>
</protein>
<reference evidence="12" key="1">
    <citation type="submission" date="2025-08" db="UniProtKB">
        <authorList>
            <consortium name="RefSeq"/>
        </authorList>
    </citation>
    <scope>IDENTIFICATION</scope>
</reference>
<keyword evidence="6" id="KW-0282">Flagellum</keyword>
<dbReference type="PANTHER" id="PTHR31598">
    <property type="entry name" value="IQ DOMAIN-CONTAINING PROTEIN D"/>
    <property type="match status" value="1"/>
</dbReference>
<evidence type="ECO:0000256" key="10">
    <source>
        <dbReference type="SAM" id="Coils"/>
    </source>
</evidence>
<comment type="similarity">
    <text evidence="3">Belongs to the DRC10 family.</text>
</comment>
<keyword evidence="9" id="KW-0966">Cell projection</keyword>
<keyword evidence="11" id="KW-1185">Reference proteome</keyword>
<dbReference type="RefSeq" id="XP_065654414.1">
    <property type="nucleotide sequence ID" value="XM_065798342.1"/>
</dbReference>
<evidence type="ECO:0000256" key="7">
    <source>
        <dbReference type="ARBA" id="ARBA00023069"/>
    </source>
</evidence>
<dbReference type="InterPro" id="IPR042815">
    <property type="entry name" value="DRC10"/>
</dbReference>
<dbReference type="PROSITE" id="PS50096">
    <property type="entry name" value="IQ"/>
    <property type="match status" value="1"/>
</dbReference>
<evidence type="ECO:0000256" key="4">
    <source>
        <dbReference type="ARBA" id="ARBA00021752"/>
    </source>
</evidence>
<accession>A0ABM4BYT9</accession>
<feature type="coiled-coil region" evidence="10">
    <location>
        <begin position="259"/>
        <end position="307"/>
    </location>
</feature>
<proteinExistence type="inferred from homology"/>